<dbReference type="AlphaFoldDB" id="A0A821RKC5"/>
<name>A0A821RKC5_9BILA</name>
<evidence type="ECO:0000313" key="3">
    <source>
        <dbReference type="Proteomes" id="UP000663873"/>
    </source>
</evidence>
<proteinExistence type="predicted"/>
<feature type="region of interest" description="Disordered" evidence="1">
    <location>
        <begin position="21"/>
        <end position="61"/>
    </location>
</feature>
<accession>A0A821RKC5</accession>
<dbReference type="EMBL" id="CAJOBP010058560">
    <property type="protein sequence ID" value="CAF4842915.1"/>
    <property type="molecule type" value="Genomic_DNA"/>
</dbReference>
<keyword evidence="3" id="KW-1185">Reference proteome</keyword>
<feature type="compositionally biased region" description="Polar residues" evidence="1">
    <location>
        <begin position="30"/>
        <end position="55"/>
    </location>
</feature>
<gene>
    <name evidence="2" type="ORF">UJA718_LOCUS43127</name>
</gene>
<evidence type="ECO:0000256" key="1">
    <source>
        <dbReference type="SAM" id="MobiDB-lite"/>
    </source>
</evidence>
<evidence type="ECO:0000313" key="2">
    <source>
        <dbReference type="EMBL" id="CAF4842915.1"/>
    </source>
</evidence>
<sequence length="61" mass="6736">MQHPMNSARIPDGKIDVIGATDKTTRRSTFDTQNSYEQPSYFSGSQFLGDQSPNGLTIGDR</sequence>
<reference evidence="2" key="1">
    <citation type="submission" date="2021-02" db="EMBL/GenBank/DDBJ databases">
        <authorList>
            <person name="Nowell W R."/>
        </authorList>
    </citation>
    <scope>NUCLEOTIDE SEQUENCE</scope>
</reference>
<organism evidence="2 3">
    <name type="scientific">Rotaria socialis</name>
    <dbReference type="NCBI Taxonomy" id="392032"/>
    <lineage>
        <taxon>Eukaryota</taxon>
        <taxon>Metazoa</taxon>
        <taxon>Spiralia</taxon>
        <taxon>Gnathifera</taxon>
        <taxon>Rotifera</taxon>
        <taxon>Eurotatoria</taxon>
        <taxon>Bdelloidea</taxon>
        <taxon>Philodinida</taxon>
        <taxon>Philodinidae</taxon>
        <taxon>Rotaria</taxon>
    </lineage>
</organism>
<comment type="caution">
    <text evidence="2">The sequence shown here is derived from an EMBL/GenBank/DDBJ whole genome shotgun (WGS) entry which is preliminary data.</text>
</comment>
<protein>
    <submittedName>
        <fullName evidence="2">Uncharacterized protein</fullName>
    </submittedName>
</protein>
<dbReference type="Proteomes" id="UP000663873">
    <property type="component" value="Unassembled WGS sequence"/>
</dbReference>
<feature type="non-terminal residue" evidence="2">
    <location>
        <position position="1"/>
    </location>
</feature>